<accession>A0A069PC08</accession>
<reference evidence="1 2" key="1">
    <citation type="submission" date="2014-03" db="EMBL/GenBank/DDBJ databases">
        <title>Draft Genome Sequences of Four Burkholderia Strains.</title>
        <authorList>
            <person name="Liu X.Y."/>
            <person name="Li C.X."/>
            <person name="Xu J.H."/>
        </authorList>
    </citation>
    <scope>NUCLEOTIDE SEQUENCE [LARGE SCALE GENOMIC DNA]</scope>
    <source>
        <strain evidence="1 2">DSM 50014</strain>
    </source>
</reference>
<dbReference type="Proteomes" id="UP000027466">
    <property type="component" value="Unassembled WGS sequence"/>
</dbReference>
<comment type="caution">
    <text evidence="1">The sequence shown here is derived from an EMBL/GenBank/DDBJ whole genome shotgun (WGS) entry which is preliminary data.</text>
</comment>
<evidence type="ECO:0000313" key="1">
    <source>
        <dbReference type="EMBL" id="KDR38188.1"/>
    </source>
</evidence>
<proteinExistence type="predicted"/>
<evidence type="ECO:0000313" key="2">
    <source>
        <dbReference type="Proteomes" id="UP000027466"/>
    </source>
</evidence>
<organism evidence="1 2">
    <name type="scientific">Caballeronia glathei</name>
    <dbReference type="NCBI Taxonomy" id="60547"/>
    <lineage>
        <taxon>Bacteria</taxon>
        <taxon>Pseudomonadati</taxon>
        <taxon>Pseudomonadota</taxon>
        <taxon>Betaproteobacteria</taxon>
        <taxon>Burkholderiales</taxon>
        <taxon>Burkholderiaceae</taxon>
        <taxon>Caballeronia</taxon>
    </lineage>
</organism>
<protein>
    <submittedName>
        <fullName evidence="1">Uncharacterized protein</fullName>
    </submittedName>
</protein>
<sequence>MMGRTHAQSFQLVHNTVVAVSETATTVTEHVAVASVSERIRQGGPQRFCGQTEALLQPPDIH</sequence>
<name>A0A069PC08_9BURK</name>
<dbReference type="EMBL" id="JFHC01000103">
    <property type="protein sequence ID" value="KDR38188.1"/>
    <property type="molecule type" value="Genomic_DNA"/>
</dbReference>
<gene>
    <name evidence="1" type="ORF">BG61_02990</name>
</gene>
<keyword evidence="2" id="KW-1185">Reference proteome</keyword>
<dbReference type="AlphaFoldDB" id="A0A069PC08"/>